<gene>
    <name evidence="1" type="ORF">PanWU01x14_178440</name>
</gene>
<name>A0A2P5C755_PARAD</name>
<comment type="caution">
    <text evidence="1">The sequence shown here is derived from an EMBL/GenBank/DDBJ whole genome shotgun (WGS) entry which is preliminary data.</text>
</comment>
<evidence type="ECO:0000313" key="1">
    <source>
        <dbReference type="EMBL" id="PON56863.1"/>
    </source>
</evidence>
<organism evidence="1 2">
    <name type="scientific">Parasponia andersonii</name>
    <name type="common">Sponia andersonii</name>
    <dbReference type="NCBI Taxonomy" id="3476"/>
    <lineage>
        <taxon>Eukaryota</taxon>
        <taxon>Viridiplantae</taxon>
        <taxon>Streptophyta</taxon>
        <taxon>Embryophyta</taxon>
        <taxon>Tracheophyta</taxon>
        <taxon>Spermatophyta</taxon>
        <taxon>Magnoliopsida</taxon>
        <taxon>eudicotyledons</taxon>
        <taxon>Gunneridae</taxon>
        <taxon>Pentapetalae</taxon>
        <taxon>rosids</taxon>
        <taxon>fabids</taxon>
        <taxon>Rosales</taxon>
        <taxon>Cannabaceae</taxon>
        <taxon>Parasponia</taxon>
    </lineage>
</organism>
<protein>
    <submittedName>
        <fullName evidence="1">Uncharacterized protein</fullName>
    </submittedName>
</protein>
<evidence type="ECO:0000313" key="2">
    <source>
        <dbReference type="Proteomes" id="UP000237105"/>
    </source>
</evidence>
<reference evidence="2" key="1">
    <citation type="submission" date="2016-06" db="EMBL/GenBank/DDBJ databases">
        <title>Parallel loss of symbiosis genes in relatives of nitrogen-fixing non-legume Parasponia.</title>
        <authorList>
            <person name="Van Velzen R."/>
            <person name="Holmer R."/>
            <person name="Bu F."/>
            <person name="Rutten L."/>
            <person name="Van Zeijl A."/>
            <person name="Liu W."/>
            <person name="Santuari L."/>
            <person name="Cao Q."/>
            <person name="Sharma T."/>
            <person name="Shen D."/>
            <person name="Roswanjaya Y."/>
            <person name="Wardhani T."/>
            <person name="Kalhor M.S."/>
            <person name="Jansen J."/>
            <person name="Van den Hoogen J."/>
            <person name="Gungor B."/>
            <person name="Hartog M."/>
            <person name="Hontelez J."/>
            <person name="Verver J."/>
            <person name="Yang W.-C."/>
            <person name="Schijlen E."/>
            <person name="Repin R."/>
            <person name="Schilthuizen M."/>
            <person name="Schranz E."/>
            <person name="Heidstra R."/>
            <person name="Miyata K."/>
            <person name="Fedorova E."/>
            <person name="Kohlen W."/>
            <person name="Bisseling T."/>
            <person name="Smit S."/>
            <person name="Geurts R."/>
        </authorList>
    </citation>
    <scope>NUCLEOTIDE SEQUENCE [LARGE SCALE GENOMIC DNA]</scope>
    <source>
        <strain evidence="2">cv. WU1-14</strain>
    </source>
</reference>
<dbReference type="EMBL" id="JXTB01000166">
    <property type="protein sequence ID" value="PON56863.1"/>
    <property type="molecule type" value="Genomic_DNA"/>
</dbReference>
<proteinExistence type="predicted"/>
<dbReference type="AlphaFoldDB" id="A0A2P5C755"/>
<keyword evidence="2" id="KW-1185">Reference proteome</keyword>
<dbReference type="Proteomes" id="UP000237105">
    <property type="component" value="Unassembled WGS sequence"/>
</dbReference>
<sequence length="66" mass="7550">MQVSLLRQGRCIRCRGTDQHFENSNTFTKILHLRSDTNLSQGLKLVLIFRLVMALSRPLSKPHSSV</sequence>
<accession>A0A2P5C755</accession>